<gene>
    <name evidence="1" type="ORF">NX02_02560</name>
</gene>
<accession>W0A5E6</accession>
<dbReference type="HOGENOM" id="CLU_3296686_0_0_5"/>
<proteinExistence type="predicted"/>
<name>W0A5E6_9SPHN</name>
<organism evidence="1 2">
    <name type="scientific">Sphingomonas sanxanigenens DSM 19645 = NX02</name>
    <dbReference type="NCBI Taxonomy" id="1123269"/>
    <lineage>
        <taxon>Bacteria</taxon>
        <taxon>Pseudomonadati</taxon>
        <taxon>Pseudomonadota</taxon>
        <taxon>Alphaproteobacteria</taxon>
        <taxon>Sphingomonadales</taxon>
        <taxon>Sphingomonadaceae</taxon>
        <taxon>Sphingomonas</taxon>
    </lineage>
</organism>
<evidence type="ECO:0000313" key="2">
    <source>
        <dbReference type="Proteomes" id="UP000018851"/>
    </source>
</evidence>
<sequence length="40" mass="4772">MRHWQRMLHITMRVLPPMAIIPTIATRMDLIPMSITTLRQ</sequence>
<dbReference type="eggNOG" id="ENOG503112T">
    <property type="taxonomic scope" value="Bacteria"/>
</dbReference>
<protein>
    <submittedName>
        <fullName evidence="1">Uncharacterized protein</fullName>
    </submittedName>
</protein>
<dbReference type="EMBL" id="CP006644">
    <property type="protein sequence ID" value="AHE52271.1"/>
    <property type="molecule type" value="Genomic_DNA"/>
</dbReference>
<dbReference type="Proteomes" id="UP000018851">
    <property type="component" value="Chromosome"/>
</dbReference>
<keyword evidence="2" id="KW-1185">Reference proteome</keyword>
<evidence type="ECO:0000313" key="1">
    <source>
        <dbReference type="EMBL" id="AHE52271.1"/>
    </source>
</evidence>
<reference evidence="1 2" key="1">
    <citation type="submission" date="2013-07" db="EMBL/GenBank/DDBJ databases">
        <title>Completed genome of Sphingomonas sanxanigenens NX02.</title>
        <authorList>
            <person name="Ma T."/>
            <person name="Huang H."/>
            <person name="Wu M."/>
            <person name="Li X."/>
            <person name="Li G."/>
        </authorList>
    </citation>
    <scope>NUCLEOTIDE SEQUENCE [LARGE SCALE GENOMIC DNA]</scope>
    <source>
        <strain evidence="1 2">NX02</strain>
    </source>
</reference>
<dbReference type="AlphaFoldDB" id="W0A5E6"/>
<dbReference type="KEGG" id="ssan:NX02_02560"/>
<dbReference type="STRING" id="1123269.NX02_02560"/>